<accession>A0ABV3LSD7</accession>
<protein>
    <submittedName>
        <fullName evidence="4">EF-hand domain-containing protein</fullName>
    </submittedName>
</protein>
<dbReference type="PANTHER" id="PTHR10827">
    <property type="entry name" value="RETICULOCALBIN"/>
    <property type="match status" value="1"/>
</dbReference>
<organism evidence="4 5">
    <name type="scientific">Streptomyces huasconensis</name>
    <dbReference type="NCBI Taxonomy" id="1854574"/>
    <lineage>
        <taxon>Bacteria</taxon>
        <taxon>Bacillati</taxon>
        <taxon>Actinomycetota</taxon>
        <taxon>Actinomycetes</taxon>
        <taxon>Kitasatosporales</taxon>
        <taxon>Streptomycetaceae</taxon>
        <taxon>Streptomyces</taxon>
    </lineage>
</organism>
<keyword evidence="1" id="KW-0479">Metal-binding</keyword>
<sequence>MAARQDVFRMLDVDGDGVISREEYLARPDRAAVKLGREVSDPLVAAARSSHARVYSAMDADGDGKVTFDEYAAWAGAETFDEVCREALGSLFDLADTDGDGMLTRTEFARLREVLGNKADNAAQAFDALDTDGDGRVSRDEYLSAIRAWVSDGASPMYEALVTAR</sequence>
<evidence type="ECO:0000313" key="5">
    <source>
        <dbReference type="Proteomes" id="UP001553843"/>
    </source>
</evidence>
<dbReference type="PANTHER" id="PTHR10827:SF98">
    <property type="entry name" value="45 KDA CALCIUM-BINDING PROTEIN"/>
    <property type="match status" value="1"/>
</dbReference>
<name>A0ABV3LSD7_9ACTN</name>
<gene>
    <name evidence="4" type="ORF">AB0887_10455</name>
</gene>
<dbReference type="Gene3D" id="1.10.238.10">
    <property type="entry name" value="EF-hand"/>
    <property type="match status" value="2"/>
</dbReference>
<dbReference type="InterPro" id="IPR011992">
    <property type="entry name" value="EF-hand-dom_pair"/>
</dbReference>
<evidence type="ECO:0000256" key="2">
    <source>
        <dbReference type="ARBA" id="ARBA00022737"/>
    </source>
</evidence>
<dbReference type="PROSITE" id="PS50222">
    <property type="entry name" value="EF_HAND_2"/>
    <property type="match status" value="3"/>
</dbReference>
<dbReference type="RefSeq" id="WP_359770821.1">
    <property type="nucleotide sequence ID" value="NZ_JBEYRR010000001.1"/>
</dbReference>
<feature type="domain" description="EF-hand" evidence="3">
    <location>
        <begin position="1"/>
        <end position="34"/>
    </location>
</feature>
<evidence type="ECO:0000259" key="3">
    <source>
        <dbReference type="PROSITE" id="PS50222"/>
    </source>
</evidence>
<keyword evidence="2" id="KW-0677">Repeat</keyword>
<dbReference type="EMBL" id="JBEYRS010000003">
    <property type="protein sequence ID" value="MEW2362369.1"/>
    <property type="molecule type" value="Genomic_DNA"/>
</dbReference>
<dbReference type="Proteomes" id="UP001553843">
    <property type="component" value="Unassembled WGS sequence"/>
</dbReference>
<reference evidence="4 5" key="1">
    <citation type="submission" date="2024-06" db="EMBL/GenBank/DDBJ databases">
        <title>The Natural Products Discovery Center: Release of the First 8490 Sequenced Strains for Exploring Actinobacteria Biosynthetic Diversity.</title>
        <authorList>
            <person name="Kalkreuter E."/>
            <person name="Kautsar S.A."/>
            <person name="Yang D."/>
            <person name="Bader C.D."/>
            <person name="Teijaro C.N."/>
            <person name="Fluegel L."/>
            <person name="Davis C.M."/>
            <person name="Simpson J.R."/>
            <person name="Lauterbach L."/>
            <person name="Steele A.D."/>
            <person name="Gui C."/>
            <person name="Meng S."/>
            <person name="Li G."/>
            <person name="Viehrig K."/>
            <person name="Ye F."/>
            <person name="Su P."/>
            <person name="Kiefer A.F."/>
            <person name="Nichols A."/>
            <person name="Cepeda A.J."/>
            <person name="Yan W."/>
            <person name="Fan B."/>
            <person name="Jiang Y."/>
            <person name="Adhikari A."/>
            <person name="Zheng C.-J."/>
            <person name="Schuster L."/>
            <person name="Cowan T.M."/>
            <person name="Smanski M.J."/>
            <person name="Chevrette M.G."/>
            <person name="De Carvalho L.P.S."/>
            <person name="Shen B."/>
        </authorList>
    </citation>
    <scope>NUCLEOTIDE SEQUENCE [LARGE SCALE GENOMIC DNA]</scope>
    <source>
        <strain evidence="4 5">NPDC047833</strain>
    </source>
</reference>
<feature type="domain" description="EF-hand" evidence="3">
    <location>
        <begin position="117"/>
        <end position="152"/>
    </location>
</feature>
<feature type="domain" description="EF-hand" evidence="3">
    <location>
        <begin position="46"/>
        <end position="81"/>
    </location>
</feature>
<evidence type="ECO:0000313" key="4">
    <source>
        <dbReference type="EMBL" id="MEW2362369.1"/>
    </source>
</evidence>
<dbReference type="SUPFAM" id="SSF47473">
    <property type="entry name" value="EF-hand"/>
    <property type="match status" value="1"/>
</dbReference>
<dbReference type="InterPro" id="IPR018247">
    <property type="entry name" value="EF_Hand_1_Ca_BS"/>
</dbReference>
<dbReference type="Pfam" id="PF13499">
    <property type="entry name" value="EF-hand_7"/>
    <property type="match status" value="2"/>
</dbReference>
<evidence type="ECO:0000256" key="1">
    <source>
        <dbReference type="ARBA" id="ARBA00022723"/>
    </source>
</evidence>
<dbReference type="InterPro" id="IPR002048">
    <property type="entry name" value="EF_hand_dom"/>
</dbReference>
<dbReference type="SMART" id="SM00054">
    <property type="entry name" value="EFh"/>
    <property type="match status" value="4"/>
</dbReference>
<comment type="caution">
    <text evidence="4">The sequence shown here is derived from an EMBL/GenBank/DDBJ whole genome shotgun (WGS) entry which is preliminary data.</text>
</comment>
<dbReference type="PROSITE" id="PS00018">
    <property type="entry name" value="EF_HAND_1"/>
    <property type="match status" value="3"/>
</dbReference>
<keyword evidence="5" id="KW-1185">Reference proteome</keyword>
<proteinExistence type="predicted"/>